<dbReference type="InterPro" id="IPR009003">
    <property type="entry name" value="Peptidase_S1_PA"/>
</dbReference>
<dbReference type="InterPro" id="IPR027417">
    <property type="entry name" value="P-loop_NTPase"/>
</dbReference>
<dbReference type="EMBL" id="CP069352">
    <property type="protein sequence ID" value="QRK81908.1"/>
    <property type="molecule type" value="Genomic_DNA"/>
</dbReference>
<keyword evidence="3" id="KW-1185">Reference proteome</keyword>
<dbReference type="InterPro" id="IPR043504">
    <property type="entry name" value="Peptidase_S1_PA_chymotrypsin"/>
</dbReference>
<accession>A0ABX7G987</accession>
<dbReference type="Gene3D" id="2.40.10.10">
    <property type="entry name" value="Trypsin-like serine proteases"/>
    <property type="match status" value="1"/>
</dbReference>
<dbReference type="Proteomes" id="UP000663686">
    <property type="component" value="Chromosome"/>
</dbReference>
<protein>
    <submittedName>
        <fullName evidence="2">Trypsin-like peptidase domain-containing protein</fullName>
    </submittedName>
</protein>
<gene>
    <name evidence="2" type="ORF">JN757_15130</name>
</gene>
<sequence length="1938" mass="213941">MNDQQIKLATCKIICADKLGTGWLIAPDKVLTAYHCVTPAIDSGKPISLKFGGGVDEGAFVSVIAYDVSLDVCILLLPDAASATPVALATTPPREGAGWHAFGHPVAKYEIGHRLEGRISLILDEPKMAMDLDLVVQQDTALTDYQGLSGAALMCGPFCYGMLRIAVDRALGAISVMQMAQFLKKNQIDLELSAEPENASAGYAERPEFLERFEATVASKSSGYLFLEGAPGIGKTTFCDEFRPEMDQVEVAGTYSFASGARGANATLRIQPEVFHDWLNTVVSLQSSGKPARLSEMRYSEFITHTAFLLDTLAKRYVSLGKVGVLFIDGMNEAAAVGAEVFAKFIGLFPVSLHQGLVIVFTGPSYAHVAASLGNRLGPTESLQMPALEWEVATEFCKQELETGRANPSLITQICERAQGHPLYLHYLIDYVNGGATDEELVVLPTFSGSIRTYYDVLWAQLLNDGDAVNLLGIMARLRWGIPMEQFANILTGSERGVFVPTTTRIRHLLLSPENTAAYHTSFSDFLVEKTGHLEQSIQVRLADYCRAQQATDYGLLNVIYHSLRAGDAAKAQAIHACQQDWIDQCVTHGADPDTLLSDIEEALVAATQGGTAVEIVRLLLIQQRVHFRYNTLFAVHAGLAAKALIALGKSREALQHSTRYGHLIVQPAHALGLALQLTQAGEKKVAVDILRKAEQLVVEALSKPIPDVDRLLDLVHLRIHILAYTVFAGSAEAVQRMTEFYKLVSAYLERLLQGDAQEFLESVQTGFFSDFFGTLMCLQGRNLPLLKFPQFSSKSPEDLLEIFVRLLNSYHLSATNNNLSINPQTIAQVFDDMTSILERTDEKPLELVTESLDTLILLGAPSTLVSSLAEQDCLSAPPPEAIFEIDNVSVDTEVYDAGIGHWRVSSFLQAELQCPAVAAWDETPWQAGLENVAKALAWCDGKARRANVEGGASDLQRIWLELEAAVLQPLQRLTLIQRVEWQDSYAIPEAVLPRVYSQLLTLCLDCYPERISNILLLLDERFSDQCGMYSEGFRSAFLTMLGRLSQANIDSNDSDSAFALAERFSEYVRRNVKNRHELVPDLLRLIPIFTRLDATEFARDIYQVVLSVSMGPGWYKESQLTLMTRALMRFPASEPLAPHILPSIAAYLESASGEMTFQQYVRNNKAELLGEMCRRGLYVDAIRYFQRQTCGSPEQLLTEACEGEIDRPSRLRGMRFPGGSLNEQDSISQMLNQTGPNVTWQISWALLEIFQHGDSNDALHWGAAYARLIERDGSNSVALTLMLDRMRIIAKAEINPDLRQEFLQSFHQHLDARYHQAFASVLSDLESLGDANGHENVVSGNPFSDTSTEQGESVTANEAADDLDKDVAMMPGLFGRSSATSEAESSLKRARSHLAKRNWENAKTEAVNVLKAFQDGDWSIWGDLSDTAREAEQILSENSKSADSLAQQYAPLIVAERFAEKWRIAEHLIARIAGLLTAEDRTLVAKCVLEHVNLMLACGDDSLPADQLMDGSGSASASDSFLELVLWLIDHPLWGRRDKAAELVTWLVESYSDGMHIFVPRAFSKGSGVGADILCGALDSLSQLQPLELWNRIEPFLDLASIGSSCQHAGRMAVLLRIANRAEGKGAESASAALLTLRATVRGKSESKTRLASDRLPSWAISIKSEWEALNKLGLATQEVADIMTDKLAQECAPLDIETVWQLEGLVCEAFRVNPHTELNRWNAKLRYVLHTSVYSFASEPILDSVEQVLRVYNPNPLRSMRRLAFTSPSAQWISRLEGNAGAKFSPVSGAHLYLDFREVIMQRAKPRLLEVMAFLFPTNQPARPMSPFRKFRATEIPNTDNYNDGEVCASVDATAAILGVFTPAVPLPGFVHLSRTSTSDFDRFYWRNGRMSVANGSFPRSEGCCLSVRREALQLPYGWSMGWLVKLDGQNVCVLS</sequence>
<feature type="compositionally biased region" description="Polar residues" evidence="1">
    <location>
        <begin position="1339"/>
        <end position="1353"/>
    </location>
</feature>
<dbReference type="RefSeq" id="WP_203418049.1">
    <property type="nucleotide sequence ID" value="NZ_CP069352.1"/>
</dbReference>
<reference evidence="2 3" key="1">
    <citation type="submission" date="2021-02" db="EMBL/GenBank/DDBJ databases">
        <authorList>
            <person name="Cea Torrescassana E."/>
        </authorList>
    </citation>
    <scope>NUCLEOTIDE SEQUENCE [LARGE SCALE GENOMIC DNA]</scope>
    <source>
        <strain evidence="2 3">CT364</strain>
    </source>
</reference>
<evidence type="ECO:0000313" key="2">
    <source>
        <dbReference type="EMBL" id="QRK81908.1"/>
    </source>
</evidence>
<proteinExistence type="predicted"/>
<dbReference type="NCBIfam" id="NF041810">
    <property type="entry name" value="Avs1b"/>
    <property type="match status" value="1"/>
</dbReference>
<reference evidence="2 3" key="2">
    <citation type="submission" date="2021-03" db="EMBL/GenBank/DDBJ databases">
        <title>P. granadensis CT364 genome publication.</title>
        <authorList>
            <person name="Stach J."/>
            <person name="Montero-Calasanz Md.C."/>
        </authorList>
    </citation>
    <scope>NUCLEOTIDE SEQUENCE [LARGE SCALE GENOMIC DNA]</scope>
    <source>
        <strain evidence="2 3">CT364</strain>
    </source>
</reference>
<dbReference type="SUPFAM" id="SSF52540">
    <property type="entry name" value="P-loop containing nucleoside triphosphate hydrolases"/>
    <property type="match status" value="1"/>
</dbReference>
<organism evidence="2 3">
    <name type="scientific">Pseudomonas granadensis</name>
    <dbReference type="NCBI Taxonomy" id="1421430"/>
    <lineage>
        <taxon>Bacteria</taxon>
        <taxon>Pseudomonadati</taxon>
        <taxon>Pseudomonadota</taxon>
        <taxon>Gammaproteobacteria</taxon>
        <taxon>Pseudomonadales</taxon>
        <taxon>Pseudomonadaceae</taxon>
        <taxon>Pseudomonas</taxon>
    </lineage>
</organism>
<dbReference type="Pfam" id="PF13365">
    <property type="entry name" value="Trypsin_2"/>
    <property type="match status" value="1"/>
</dbReference>
<feature type="region of interest" description="Disordered" evidence="1">
    <location>
        <begin position="1334"/>
        <end position="1353"/>
    </location>
</feature>
<dbReference type="SUPFAM" id="SSF50494">
    <property type="entry name" value="Trypsin-like serine proteases"/>
    <property type="match status" value="1"/>
</dbReference>
<name>A0ABX7G987_9PSED</name>
<evidence type="ECO:0000256" key="1">
    <source>
        <dbReference type="SAM" id="MobiDB-lite"/>
    </source>
</evidence>
<evidence type="ECO:0000313" key="3">
    <source>
        <dbReference type="Proteomes" id="UP000663686"/>
    </source>
</evidence>